<feature type="region of interest" description="Disordered" evidence="1">
    <location>
        <begin position="1181"/>
        <end position="1210"/>
    </location>
</feature>
<dbReference type="OrthoDB" id="553276at2759"/>
<dbReference type="EMBL" id="JAEHOE010000121">
    <property type="protein sequence ID" value="KAG2485866.1"/>
    <property type="molecule type" value="Genomic_DNA"/>
</dbReference>
<organism evidence="2 3">
    <name type="scientific">Edaphochlamys debaryana</name>
    <dbReference type="NCBI Taxonomy" id="47281"/>
    <lineage>
        <taxon>Eukaryota</taxon>
        <taxon>Viridiplantae</taxon>
        <taxon>Chlorophyta</taxon>
        <taxon>core chlorophytes</taxon>
        <taxon>Chlorophyceae</taxon>
        <taxon>CS clade</taxon>
        <taxon>Chlamydomonadales</taxon>
        <taxon>Chlamydomonadales incertae sedis</taxon>
        <taxon>Edaphochlamys</taxon>
    </lineage>
</organism>
<dbReference type="SUPFAM" id="SSF48371">
    <property type="entry name" value="ARM repeat"/>
    <property type="match status" value="1"/>
</dbReference>
<feature type="region of interest" description="Disordered" evidence="1">
    <location>
        <begin position="559"/>
        <end position="632"/>
    </location>
</feature>
<dbReference type="InterPro" id="IPR037501">
    <property type="entry name" value="TPLATE"/>
</dbReference>
<dbReference type="Proteomes" id="UP000612055">
    <property type="component" value="Unassembled WGS sequence"/>
</dbReference>
<protein>
    <submittedName>
        <fullName evidence="2">Uncharacterized protein</fullName>
    </submittedName>
</protein>
<dbReference type="InterPro" id="IPR011989">
    <property type="entry name" value="ARM-like"/>
</dbReference>
<feature type="compositionally biased region" description="Gly residues" evidence="1">
    <location>
        <begin position="753"/>
        <end position="764"/>
    </location>
</feature>
<accession>A0A835XL60</accession>
<feature type="region of interest" description="Disordered" evidence="1">
    <location>
        <begin position="1130"/>
        <end position="1160"/>
    </location>
</feature>
<gene>
    <name evidence="2" type="ORF">HYH03_015449</name>
</gene>
<reference evidence="2" key="1">
    <citation type="journal article" date="2020" name="bioRxiv">
        <title>Comparative genomics of Chlamydomonas.</title>
        <authorList>
            <person name="Craig R.J."/>
            <person name="Hasan A.R."/>
            <person name="Ness R.W."/>
            <person name="Keightley P.D."/>
        </authorList>
    </citation>
    <scope>NUCLEOTIDE SEQUENCE</scope>
    <source>
        <strain evidence="2">CCAP 11/70</strain>
    </source>
</reference>
<feature type="region of interest" description="Disordered" evidence="1">
    <location>
        <begin position="742"/>
        <end position="765"/>
    </location>
</feature>
<evidence type="ECO:0000313" key="3">
    <source>
        <dbReference type="Proteomes" id="UP000612055"/>
    </source>
</evidence>
<name>A0A835XL60_9CHLO</name>
<evidence type="ECO:0000256" key="1">
    <source>
        <dbReference type="SAM" id="MobiDB-lite"/>
    </source>
</evidence>
<evidence type="ECO:0000313" key="2">
    <source>
        <dbReference type="EMBL" id="KAG2485866.1"/>
    </source>
</evidence>
<dbReference type="Gene3D" id="1.25.10.10">
    <property type="entry name" value="Leucine-rich Repeat Variant"/>
    <property type="match status" value="1"/>
</dbReference>
<proteinExistence type="predicted"/>
<dbReference type="InterPro" id="IPR016024">
    <property type="entry name" value="ARM-type_fold"/>
</dbReference>
<dbReference type="GO" id="GO:0006897">
    <property type="term" value="P:endocytosis"/>
    <property type="evidence" value="ECO:0007669"/>
    <property type="project" value="InterPro"/>
</dbReference>
<comment type="caution">
    <text evidence="2">The sequence shown here is derived from an EMBL/GenBank/DDBJ whole genome shotgun (WGS) entry which is preliminary data.</text>
</comment>
<feature type="compositionally biased region" description="Low complexity" evidence="1">
    <location>
        <begin position="1186"/>
        <end position="1199"/>
    </location>
</feature>
<dbReference type="PANTHER" id="PTHR36029:SF1">
    <property type="entry name" value="PROTEIN TPLATE"/>
    <property type="match status" value="1"/>
</dbReference>
<sequence length="1659" mass="166496">MPPQASTLAQLSSDPAQCVPFLLKVLASASSGTDVTSILPELIQLLSRPSGGTGQVRKLAYELCRHCTLAESDVQRLWECVRADANSTDAEVVASALRFMSALPATELTDRLVIGQLAQLLTPCLHAEAAVVRAAAVQALTAVLMLPEVQAAAASSSGLANSYEGLWDALSDSLLDERPFVVGLAAAATAQLLAWGTSGDASGFSGAGEAAAASSASSASPAAFMMAHVADRAAQRVAAALGPILETCGLVPAPGQVAVCDMLLALVQRMLASELRVAAGGPAPPPPPPGVPVPTLPSLASSVAAYMSGLLFAGDAAARTEAAGAVLALAADLAAAGPVAAVAAAGLPQALVLEAVQALFLLREREFVEAGLGDMCEAIAAALPALLPGARAQVLRSLWPLATHVGDVARRARIFSSAWAAAVGAEMDCRTSGAAPVITLGSTAPAAAAAMSAKAASVTSADDPLGLLAVLAAPSTTEAAAAGGPGANAAAAAEAGIVTAVPPAVSVTGLLGTPYMEALMAGRPPAAEVVAGSFTAAQAAASAATAASSSPSILTTVTSMARAAPPPPPGPSKAERTESGRIAAASGTAPADPVSGGKPGKPEKEKKGVFGGLFGGKSKDKSGKVGAETSAAAERAAEREAAAAAAAAAERQEAAAAAAAAAQRAAAAAASPAATPAAGGSLPDVKSGPSLEAAAVMSTRTIPHATLRHELLQCLLQQLANHPAAGTAAELAAEYAAAARHDRHPPTHATAGGLDGAAAGGGGAANATPPRRLTVVCQWAAMCSDVLAGSAVCVAWEPYVNPAITSQPSALATGRAPIDFNSLTVDLWLGLLQAAVQASRTAQAMLGRLVAEAAEAAAAAEAAGTNNTAFNYTGLGYGTPYGMTPGTGPSTSKLAPSITMESYCRALLSYLDEKANVMQGLIVKMLHAWGALAACVRPRVAWVASHCLALPGHWDDRWEALLGCLDALLGPRGTDVLGAARRADVMGSALAGSLYKAGRQAWADPSKPFLFDIPSASALCEAPEYEAAGLLAALSGMQHLTARLTNAIAEAVPHGAAGAAHGQAAAVAKRMEAVLRSFIGSEVAGLPHVRDWVRRILRSLATVLSYQPPVNLPVTVAALGFVAKRAHEADGTAPAADDDDDSSDASSAYHPDGEDTPSALPPALAAAAAAMAAAAAGNAQTPQAVEGGQDANAAAEGADGAAGGRPRGNSTTGTSYLVHSAVAAVPMWGYPFAPLCSVALQNSKRARRQRALLSHLASATAAAAAPRPVVASALAPLQPPEEGPAANPVLGGARLGYRLDQEAFWAALPSTHSPWQELTGPADPLLLRGCYARTPARGAGDAATVTVLLSAVNRLGVELVDVSLGLKTSGSLMPAAKRAASWELPRLAPHDRASASFKFKLLGYGELQLHLRLQLCPGPARTDATPLQLNCCPLDLPVAVLLRPPAQLPQAAEFFRIWNTLSARTELSGVCVWPGAEGGALLLSALLRQPLGCSWLEHTPSLGGYAAGFLAQTVAGDTLALALTTQLVPPPAPGGSAESFFSLSFRSDSPDLVLNLQAAAATWVQQLSSGTAALGSGGRPAAPAPSTRPPLHPRVAAMQQAYAASAAQVASVSGAPSLNTFASYGLPQGGAVAGTKDVSAAWLKSAALAEWQRLQSLAV</sequence>
<dbReference type="PANTHER" id="PTHR36029">
    <property type="entry name" value="TSET COMPLEX MEMBER TSTA"/>
    <property type="match status" value="1"/>
</dbReference>
<keyword evidence="3" id="KW-1185">Reference proteome</keyword>